<dbReference type="GeneID" id="8684041"/>
<evidence type="ECO:0000313" key="2">
    <source>
        <dbReference type="EMBL" id="ACV50115.1"/>
    </source>
</evidence>
<accession>C9DG64</accession>
<reference evidence="3" key="1">
    <citation type="submission" date="2009-07" db="EMBL/GenBank/DDBJ databases">
        <authorList>
            <person name="Kropinski A.M."/>
            <person name="Villegas A."/>
            <person name="Lingohr E.J."/>
        </authorList>
    </citation>
    <scope>NUCLEOTIDE SEQUENCE [LARGE SCALE GENOMIC DNA]</scope>
</reference>
<sequence>MNEFGNYLQAKAESRGEYIAALNALKVGINAALPIYREFHEGKIDEDGLKDKLKAAGLWKSDIFKPHACGYCRLIRGIINNQKGVSYQAVCPKVTTIHSGDEHFPVKVYGDDGSPSDAYREASVEGTLWKDAYGRSRLRSLQMFLEHINEDILNPERRAPEPEVEPDTPKEDPGPAAEADDGDDA</sequence>
<evidence type="ECO:0000256" key="1">
    <source>
        <dbReference type="SAM" id="MobiDB-lite"/>
    </source>
</evidence>
<proteinExistence type="predicted"/>
<gene>
    <name evidence="2" type="primary">93</name>
</gene>
<protein>
    <submittedName>
        <fullName evidence="2">Uncharacterized protein</fullName>
    </submittedName>
</protein>
<dbReference type="EMBL" id="GQ357915">
    <property type="protein sequence ID" value="ACV50115.1"/>
    <property type="molecule type" value="Genomic_DNA"/>
</dbReference>
<organismHost>
    <name type="scientific">Delftia acidovorans</name>
    <name type="common">Pseudomonas acidovorans</name>
    <name type="synonym">Comamonas acidovorans</name>
    <dbReference type="NCBI Taxonomy" id="80866"/>
</organismHost>
<evidence type="ECO:0000313" key="3">
    <source>
        <dbReference type="Proteomes" id="UP000008986"/>
    </source>
</evidence>
<dbReference type="Proteomes" id="UP000008986">
    <property type="component" value="Segment"/>
</dbReference>
<name>C9DG64_BPW14</name>
<dbReference type="KEGG" id="vg:8684041"/>
<feature type="compositionally biased region" description="Basic and acidic residues" evidence="1">
    <location>
        <begin position="150"/>
        <end position="173"/>
    </location>
</feature>
<organism evidence="2 3">
    <name type="scientific">Delftia phage PhiW-14</name>
    <name type="common">Deftia acidovorans bacteriophage phiW-14</name>
    <dbReference type="NCBI Taxonomy" id="665032"/>
    <lineage>
        <taxon>Viruses</taxon>
        <taxon>Duplodnaviria</taxon>
        <taxon>Heunggongvirae</taxon>
        <taxon>Uroviricota</taxon>
        <taxon>Caudoviricetes</taxon>
        <taxon>Ionavirus</taxon>
        <taxon>Ionavirus W14</taxon>
    </lineage>
</organism>
<keyword evidence="3" id="KW-1185">Reference proteome</keyword>
<dbReference type="RefSeq" id="YP_003358947.1">
    <property type="nucleotide sequence ID" value="NC_013697.1"/>
</dbReference>
<feature type="region of interest" description="Disordered" evidence="1">
    <location>
        <begin position="150"/>
        <end position="185"/>
    </location>
</feature>